<accession>A0A4V2DBY0</accession>
<dbReference type="OrthoDB" id="3251881at2"/>
<gene>
    <name evidence="1" type="ORF">EWE74_10370</name>
</gene>
<dbReference type="AlphaFoldDB" id="A0A4V2DBY0"/>
<dbReference type="RefSeq" id="WP_130141478.1">
    <property type="nucleotide sequence ID" value="NZ_SGIT01000002.1"/>
</dbReference>
<protein>
    <recommendedName>
        <fullName evidence="3">Lipopolysaccharide biosynthesis protein</fullName>
    </recommendedName>
</protein>
<reference evidence="1 2" key="1">
    <citation type="submission" date="2019-02" db="EMBL/GenBank/DDBJ databases">
        <authorList>
            <person name="Li Y."/>
        </authorList>
    </citation>
    <scope>NUCLEOTIDE SEQUENCE [LARGE SCALE GENOMIC DNA]</scope>
    <source>
        <strain evidence="1 2">30C10-4-7</strain>
    </source>
</reference>
<comment type="caution">
    <text evidence="1">The sequence shown here is derived from an EMBL/GenBank/DDBJ whole genome shotgun (WGS) entry which is preliminary data.</text>
</comment>
<sequence>MFSDKTIILAVHEYANFSTTIRKGLEHLGFKVIVLDTHQPSFKYKNLRERLHNFIRKTFLKDRNYKQQLRQKTIEEKLLQQLEPHTHADYALLIRADILPESVVDTIRKKTDLVAAYQWDGLNRFPIIYDYIPKFDRFFVFDVKDLSIGGTLPITNFYFNHFKIDNKRKTENKAFFIGSYFEPRNQILKDISQRLLDMRVKTDISIFSEHEHEIEKIQNLGFCHLDTTISYEDNLRKTISSKILIDVHINEHKGLSFRIFEALGYDKKIITTNSIVKLYDFYDENNIFVWENNNMGNLEYFLNAPYKKVAKEIKEKYAFENWIHYVLDDEEYYPINLPKEY</sequence>
<name>A0A4V2DBY0_9SPHI</name>
<dbReference type="EMBL" id="SGIT01000002">
    <property type="protein sequence ID" value="RZF59558.1"/>
    <property type="molecule type" value="Genomic_DNA"/>
</dbReference>
<organism evidence="1 2">
    <name type="scientific">Sphingobacterium corticibacterium</name>
    <dbReference type="NCBI Taxonomy" id="2484746"/>
    <lineage>
        <taxon>Bacteria</taxon>
        <taxon>Pseudomonadati</taxon>
        <taxon>Bacteroidota</taxon>
        <taxon>Sphingobacteriia</taxon>
        <taxon>Sphingobacteriales</taxon>
        <taxon>Sphingobacteriaceae</taxon>
        <taxon>Sphingobacterium</taxon>
    </lineage>
</organism>
<proteinExistence type="predicted"/>
<evidence type="ECO:0000313" key="1">
    <source>
        <dbReference type="EMBL" id="RZF59558.1"/>
    </source>
</evidence>
<evidence type="ECO:0000313" key="2">
    <source>
        <dbReference type="Proteomes" id="UP000292855"/>
    </source>
</evidence>
<keyword evidence="2" id="KW-1185">Reference proteome</keyword>
<dbReference type="Proteomes" id="UP000292855">
    <property type="component" value="Unassembled WGS sequence"/>
</dbReference>
<evidence type="ECO:0008006" key="3">
    <source>
        <dbReference type="Google" id="ProtNLM"/>
    </source>
</evidence>